<dbReference type="Proteomes" id="UP000460221">
    <property type="component" value="Unassembled WGS sequence"/>
</dbReference>
<evidence type="ECO:0000313" key="4">
    <source>
        <dbReference type="Proteomes" id="UP000460221"/>
    </source>
</evidence>
<protein>
    <recommendedName>
        <fullName evidence="5">Peptidase</fullName>
    </recommendedName>
</protein>
<name>A0A7K1FML6_9ACTN</name>
<evidence type="ECO:0008006" key="5">
    <source>
        <dbReference type="Google" id="ProtNLM"/>
    </source>
</evidence>
<comment type="caution">
    <text evidence="3">The sequence shown here is derived from an EMBL/GenBank/DDBJ whole genome shotgun (WGS) entry which is preliminary data.</text>
</comment>
<dbReference type="SUPFAM" id="SSF55486">
    <property type="entry name" value="Metalloproteases ('zincins'), catalytic domain"/>
    <property type="match status" value="1"/>
</dbReference>
<gene>
    <name evidence="3" type="ORF">GIS00_15800</name>
</gene>
<dbReference type="EMBL" id="WLYK01000006">
    <property type="protein sequence ID" value="MTD15402.1"/>
    <property type="molecule type" value="Genomic_DNA"/>
</dbReference>
<feature type="compositionally biased region" description="Polar residues" evidence="1">
    <location>
        <begin position="1"/>
        <end position="10"/>
    </location>
</feature>
<feature type="compositionally biased region" description="Low complexity" evidence="1">
    <location>
        <begin position="106"/>
        <end position="121"/>
    </location>
</feature>
<feature type="region of interest" description="Disordered" evidence="1">
    <location>
        <begin position="76"/>
        <end position="133"/>
    </location>
</feature>
<sequence length="536" mass="56738">MQQPTRQQHLTQDHEAPTVNTISPIPSRRRDAVRRRTAFGAALGAVSLALVVGCSSTVAGTAAAPAALAMAGSNTSTAASAPSTTGGASTSGPATPTTEQTGPVDLTTGATTVAPPATTLGQTDGPTRPTDVEPATDIEIIGDKGTATDQLAKDSLSDVIAYWDSVSQEVFGEPLPPLKGGVYAVDPDDPNSEIPACLDTPEDARNNAFFCGADDSISYDAKYLERIAEDYSDLDVAFTFAHEFGHALQFRFLDWSGARSIVLETQADCLAGAWAKAVTDGLAPHFEFSAENLDRVLGDYVWEMGDPAGTDPEHARAHGSVFDRISATQDGYLGGPTVCRDDFNDERIFTAEQFTATSASTDGMGNLNLDQTIDGTKSILDKFWTERFTQDSGFVTPEVSEGAKGDPSCADDHLVSYCDAAGSIDLNPMDSVADIHKTYGDYGLGSAMILAYTEYLQTKFGSSTDMTERICTLGAVTADLYNKGNLSPGDFDEAVKVLVFADKDNALVETGDGTAWDRLDAFRVGIYEGLSSCNLH</sequence>
<organism evidence="3 4">
    <name type="scientific">Nakamurella alba</name>
    <dbReference type="NCBI Taxonomy" id="2665158"/>
    <lineage>
        <taxon>Bacteria</taxon>
        <taxon>Bacillati</taxon>
        <taxon>Actinomycetota</taxon>
        <taxon>Actinomycetes</taxon>
        <taxon>Nakamurellales</taxon>
        <taxon>Nakamurellaceae</taxon>
        <taxon>Nakamurella</taxon>
    </lineage>
</organism>
<keyword evidence="4" id="KW-1185">Reference proteome</keyword>
<dbReference type="AlphaFoldDB" id="A0A7K1FML6"/>
<keyword evidence="2" id="KW-0812">Transmembrane</keyword>
<feature type="region of interest" description="Disordered" evidence="1">
    <location>
        <begin position="1"/>
        <end position="30"/>
    </location>
</feature>
<evidence type="ECO:0000256" key="2">
    <source>
        <dbReference type="SAM" id="Phobius"/>
    </source>
</evidence>
<proteinExistence type="predicted"/>
<feature type="transmembrane region" description="Helical" evidence="2">
    <location>
        <begin position="38"/>
        <end position="59"/>
    </location>
</feature>
<feature type="compositionally biased region" description="Low complexity" evidence="1">
    <location>
        <begin position="76"/>
        <end position="98"/>
    </location>
</feature>
<keyword evidence="2" id="KW-1133">Transmembrane helix</keyword>
<evidence type="ECO:0000313" key="3">
    <source>
        <dbReference type="EMBL" id="MTD15402.1"/>
    </source>
</evidence>
<dbReference type="RefSeq" id="WP_154769415.1">
    <property type="nucleotide sequence ID" value="NZ_WLYK01000006.1"/>
</dbReference>
<evidence type="ECO:0000256" key="1">
    <source>
        <dbReference type="SAM" id="MobiDB-lite"/>
    </source>
</evidence>
<reference evidence="3 4" key="1">
    <citation type="submission" date="2019-11" db="EMBL/GenBank/DDBJ databases">
        <authorList>
            <person name="Jiang L.-Q."/>
        </authorList>
    </citation>
    <scope>NUCLEOTIDE SEQUENCE [LARGE SCALE GENOMIC DNA]</scope>
    <source>
        <strain evidence="3 4">YIM 132087</strain>
    </source>
</reference>
<keyword evidence="2" id="KW-0472">Membrane</keyword>
<accession>A0A7K1FML6</accession>